<evidence type="ECO:0000313" key="2">
    <source>
        <dbReference type="Proteomes" id="UP001198806"/>
    </source>
</evidence>
<reference evidence="1" key="1">
    <citation type="submission" date="2021-10" db="EMBL/GenBank/DDBJ databases">
        <title>Collection of gut derived symbiotic bacterial strains cultured from healthy donors.</title>
        <authorList>
            <person name="Lin H."/>
            <person name="Littmann E."/>
            <person name="Kohout C."/>
            <person name="Pamer E.G."/>
        </authorList>
    </citation>
    <scope>NUCLEOTIDE SEQUENCE</scope>
    <source>
        <strain evidence="1">DFI.2.94</strain>
    </source>
</reference>
<proteinExistence type="predicted"/>
<dbReference type="EMBL" id="JAJCNI010000015">
    <property type="protein sequence ID" value="MCB6518822.1"/>
    <property type="molecule type" value="Genomic_DNA"/>
</dbReference>
<protein>
    <submittedName>
        <fullName evidence="1">Uncharacterized protein</fullName>
    </submittedName>
</protein>
<dbReference type="RefSeq" id="WP_121962287.1">
    <property type="nucleotide sequence ID" value="NZ_JADMVU010000009.1"/>
</dbReference>
<evidence type="ECO:0000313" key="1">
    <source>
        <dbReference type="EMBL" id="MCB6518822.1"/>
    </source>
</evidence>
<comment type="caution">
    <text evidence="1">The sequence shown here is derived from an EMBL/GenBank/DDBJ whole genome shotgun (WGS) entry which is preliminary data.</text>
</comment>
<name>A0AAP2VL68_PARDI</name>
<organism evidence="1 2">
    <name type="scientific">Parabacteroides distasonis</name>
    <dbReference type="NCBI Taxonomy" id="823"/>
    <lineage>
        <taxon>Bacteria</taxon>
        <taxon>Pseudomonadati</taxon>
        <taxon>Bacteroidota</taxon>
        <taxon>Bacteroidia</taxon>
        <taxon>Bacteroidales</taxon>
        <taxon>Tannerellaceae</taxon>
        <taxon>Parabacteroides</taxon>
    </lineage>
</organism>
<accession>A0AAP2VL68</accession>
<dbReference type="Proteomes" id="UP001198806">
    <property type="component" value="Unassembled WGS sequence"/>
</dbReference>
<dbReference type="AlphaFoldDB" id="A0AAP2VL68"/>
<sequence length="120" mass="14130">MIEPQSSDPNPWIRVASFEVCLILDRWGLSSVRDASEFLGISRQTLSKLNPSHPDGSLRLESLDHVYAIFLHLVPFYFPEKEREAERRKLQYSRSRILELSYRLPEKVRERVEKERGICD</sequence>
<gene>
    <name evidence="1" type="ORF">LI194_13550</name>
</gene>